<proteinExistence type="predicted"/>
<dbReference type="AlphaFoldDB" id="A0A5N3QXH6"/>
<dbReference type="Gene3D" id="1.10.10.10">
    <property type="entry name" value="Winged helix-like DNA-binding domain superfamily/Winged helix DNA-binding domain"/>
    <property type="match status" value="1"/>
</dbReference>
<dbReference type="CDD" id="cd00383">
    <property type="entry name" value="trans_reg_C"/>
    <property type="match status" value="1"/>
</dbReference>
<keyword evidence="3" id="KW-0805">Transcription regulation</keyword>
<evidence type="ECO:0000313" key="11">
    <source>
        <dbReference type="Proteomes" id="UP000326789"/>
    </source>
</evidence>
<dbReference type="GO" id="GO:0032993">
    <property type="term" value="C:protein-DNA complex"/>
    <property type="evidence" value="ECO:0007669"/>
    <property type="project" value="TreeGrafter"/>
</dbReference>
<evidence type="ECO:0000259" key="9">
    <source>
        <dbReference type="PROSITE" id="PS51755"/>
    </source>
</evidence>
<organism evidence="10 11">
    <name type="scientific">Vibrio fortis</name>
    <dbReference type="NCBI Taxonomy" id="212667"/>
    <lineage>
        <taxon>Bacteria</taxon>
        <taxon>Pseudomonadati</taxon>
        <taxon>Pseudomonadota</taxon>
        <taxon>Gammaproteobacteria</taxon>
        <taxon>Vibrionales</taxon>
        <taxon>Vibrionaceae</taxon>
        <taxon>Vibrio</taxon>
    </lineage>
</organism>
<keyword evidence="5" id="KW-0804">Transcription</keyword>
<dbReference type="PANTHER" id="PTHR48111">
    <property type="entry name" value="REGULATOR OF RPOS"/>
    <property type="match status" value="1"/>
</dbReference>
<dbReference type="InterPro" id="IPR039420">
    <property type="entry name" value="WalR-like"/>
</dbReference>
<evidence type="ECO:0000256" key="2">
    <source>
        <dbReference type="ARBA" id="ARBA00023012"/>
    </source>
</evidence>
<dbReference type="GO" id="GO:0000156">
    <property type="term" value="F:phosphorelay response regulator activity"/>
    <property type="evidence" value="ECO:0007669"/>
    <property type="project" value="TreeGrafter"/>
</dbReference>
<protein>
    <submittedName>
        <fullName evidence="10">Response regulator transcription factor</fullName>
    </submittedName>
</protein>
<dbReference type="RefSeq" id="WP_150872231.1">
    <property type="nucleotide sequence ID" value="NZ_JATABQ010000353.1"/>
</dbReference>
<sequence length="221" mass="24869">MNVLIVEDNTQLLNELAMQLIHKDMRVHRAETGEEGDYCLNNFQVDLVILDLGLPDGDGIEWLKKWRSNGITVPILILTARDNWADKVAGLTAGADDYLAKPFVFEELLARTHALYRRSYGASKSLIEVSSFQLDIDSKRIMSGDVKLDLSAYEYRLLKCLILNADKVVSKDKLRADVYGDELVEDGNVIAVLISRIRKKIIASRGSDPIITIRNQGYKLC</sequence>
<gene>
    <name evidence="10" type="ORF">F2P58_19690</name>
</gene>
<dbReference type="GO" id="GO:0006355">
    <property type="term" value="P:regulation of DNA-templated transcription"/>
    <property type="evidence" value="ECO:0007669"/>
    <property type="project" value="InterPro"/>
</dbReference>
<dbReference type="Pfam" id="PF00486">
    <property type="entry name" value="Trans_reg_C"/>
    <property type="match status" value="1"/>
</dbReference>
<dbReference type="Gene3D" id="3.40.50.2300">
    <property type="match status" value="1"/>
</dbReference>
<dbReference type="InterPro" id="IPR001789">
    <property type="entry name" value="Sig_transdc_resp-reg_receiver"/>
</dbReference>
<feature type="domain" description="Response regulatory" evidence="8">
    <location>
        <begin position="2"/>
        <end position="116"/>
    </location>
</feature>
<comment type="caution">
    <text evidence="10">The sequence shown here is derived from an EMBL/GenBank/DDBJ whole genome shotgun (WGS) entry which is preliminary data.</text>
</comment>
<evidence type="ECO:0000256" key="3">
    <source>
        <dbReference type="ARBA" id="ARBA00023015"/>
    </source>
</evidence>
<dbReference type="InterPro" id="IPR011006">
    <property type="entry name" value="CheY-like_superfamily"/>
</dbReference>
<dbReference type="Proteomes" id="UP000326789">
    <property type="component" value="Unassembled WGS sequence"/>
</dbReference>
<dbReference type="InterPro" id="IPR036388">
    <property type="entry name" value="WH-like_DNA-bd_sf"/>
</dbReference>
<feature type="DNA-binding region" description="OmpR/PhoB-type" evidence="7">
    <location>
        <begin position="124"/>
        <end position="221"/>
    </location>
</feature>
<dbReference type="PROSITE" id="PS50110">
    <property type="entry name" value="RESPONSE_REGULATORY"/>
    <property type="match status" value="1"/>
</dbReference>
<dbReference type="PROSITE" id="PS51755">
    <property type="entry name" value="OMPR_PHOB"/>
    <property type="match status" value="1"/>
</dbReference>
<name>A0A5N3QXH6_9VIBR</name>
<dbReference type="SUPFAM" id="SSF52172">
    <property type="entry name" value="CheY-like"/>
    <property type="match status" value="1"/>
</dbReference>
<dbReference type="SMART" id="SM00862">
    <property type="entry name" value="Trans_reg_C"/>
    <property type="match status" value="1"/>
</dbReference>
<dbReference type="EMBL" id="VWSE01000008">
    <property type="protein sequence ID" value="KAB0286859.1"/>
    <property type="molecule type" value="Genomic_DNA"/>
</dbReference>
<keyword evidence="4 7" id="KW-0238">DNA-binding</keyword>
<evidence type="ECO:0000256" key="1">
    <source>
        <dbReference type="ARBA" id="ARBA00022553"/>
    </source>
</evidence>
<accession>A0A5N3QXH6</accession>
<dbReference type="Gene3D" id="6.10.250.690">
    <property type="match status" value="1"/>
</dbReference>
<feature type="modified residue" description="4-aspartylphosphate" evidence="6">
    <location>
        <position position="51"/>
    </location>
</feature>
<evidence type="ECO:0000256" key="4">
    <source>
        <dbReference type="ARBA" id="ARBA00023125"/>
    </source>
</evidence>
<dbReference type="SUPFAM" id="SSF46894">
    <property type="entry name" value="C-terminal effector domain of the bipartite response regulators"/>
    <property type="match status" value="1"/>
</dbReference>
<dbReference type="InterPro" id="IPR001867">
    <property type="entry name" value="OmpR/PhoB-type_DNA-bd"/>
</dbReference>
<reference evidence="10 11" key="1">
    <citation type="submission" date="2019-09" db="EMBL/GenBank/DDBJ databases">
        <title>Whole genome sequence of Vibrio fortis.</title>
        <authorList>
            <person name="Das S.K."/>
        </authorList>
    </citation>
    <scope>NUCLEOTIDE SEQUENCE [LARGE SCALE GENOMIC DNA]</scope>
    <source>
        <strain evidence="10 11">AN60</strain>
    </source>
</reference>
<evidence type="ECO:0000256" key="6">
    <source>
        <dbReference type="PROSITE-ProRule" id="PRU00169"/>
    </source>
</evidence>
<keyword evidence="1 6" id="KW-0597">Phosphoprotein</keyword>
<dbReference type="FunFam" id="3.40.50.2300:FF:000002">
    <property type="entry name" value="DNA-binding response regulator PhoP"/>
    <property type="match status" value="1"/>
</dbReference>
<keyword evidence="2" id="KW-0902">Two-component regulatory system</keyword>
<evidence type="ECO:0000313" key="10">
    <source>
        <dbReference type="EMBL" id="KAB0286859.1"/>
    </source>
</evidence>
<evidence type="ECO:0000256" key="5">
    <source>
        <dbReference type="ARBA" id="ARBA00023163"/>
    </source>
</evidence>
<feature type="domain" description="OmpR/PhoB-type" evidence="9">
    <location>
        <begin position="124"/>
        <end position="221"/>
    </location>
</feature>
<dbReference type="PANTHER" id="PTHR48111:SF71">
    <property type="entry name" value="TRANSCRIPTIONAL REGULATORY PROTEIN PHOP"/>
    <property type="match status" value="1"/>
</dbReference>
<evidence type="ECO:0000259" key="8">
    <source>
        <dbReference type="PROSITE" id="PS50110"/>
    </source>
</evidence>
<evidence type="ECO:0000256" key="7">
    <source>
        <dbReference type="PROSITE-ProRule" id="PRU01091"/>
    </source>
</evidence>
<dbReference type="GO" id="GO:0000976">
    <property type="term" value="F:transcription cis-regulatory region binding"/>
    <property type="evidence" value="ECO:0007669"/>
    <property type="project" value="TreeGrafter"/>
</dbReference>
<dbReference type="SMART" id="SM00448">
    <property type="entry name" value="REC"/>
    <property type="match status" value="1"/>
</dbReference>
<dbReference type="Pfam" id="PF00072">
    <property type="entry name" value="Response_reg"/>
    <property type="match status" value="1"/>
</dbReference>
<dbReference type="InterPro" id="IPR016032">
    <property type="entry name" value="Sig_transdc_resp-reg_C-effctor"/>
</dbReference>
<dbReference type="GO" id="GO:0005829">
    <property type="term" value="C:cytosol"/>
    <property type="evidence" value="ECO:0007669"/>
    <property type="project" value="TreeGrafter"/>
</dbReference>